<keyword evidence="2" id="KW-1185">Reference proteome</keyword>
<dbReference type="AlphaFoldDB" id="A0A5C5XQZ2"/>
<comment type="caution">
    <text evidence="1">The sequence shown here is derived from an EMBL/GenBank/DDBJ whole genome shotgun (WGS) entry which is preliminary data.</text>
</comment>
<dbReference type="OrthoDB" id="290321at2"/>
<gene>
    <name evidence="1" type="ORF">CA85_32320</name>
</gene>
<dbReference type="Proteomes" id="UP000318053">
    <property type="component" value="Unassembled WGS sequence"/>
</dbReference>
<reference evidence="1 2" key="1">
    <citation type="submission" date="2019-02" db="EMBL/GenBank/DDBJ databases">
        <title>Deep-cultivation of Planctomycetes and their phenomic and genomic characterization uncovers novel biology.</title>
        <authorList>
            <person name="Wiegand S."/>
            <person name="Jogler M."/>
            <person name="Boedeker C."/>
            <person name="Pinto D."/>
            <person name="Vollmers J."/>
            <person name="Rivas-Marin E."/>
            <person name="Kohn T."/>
            <person name="Peeters S.H."/>
            <person name="Heuer A."/>
            <person name="Rast P."/>
            <person name="Oberbeckmann S."/>
            <person name="Bunk B."/>
            <person name="Jeske O."/>
            <person name="Meyerdierks A."/>
            <person name="Storesund J.E."/>
            <person name="Kallscheuer N."/>
            <person name="Luecker S."/>
            <person name="Lage O.M."/>
            <person name="Pohl T."/>
            <person name="Merkel B.J."/>
            <person name="Hornburger P."/>
            <person name="Mueller R.-W."/>
            <person name="Bruemmer F."/>
            <person name="Labrenz M."/>
            <person name="Spormann A.M."/>
            <person name="Op Den Camp H."/>
            <person name="Overmann J."/>
            <person name="Amann R."/>
            <person name="Jetten M.S.M."/>
            <person name="Mascher T."/>
            <person name="Medema M.H."/>
            <person name="Devos D.P."/>
            <person name="Kaster A.-K."/>
            <person name="Ovreas L."/>
            <person name="Rohde M."/>
            <person name="Galperin M.Y."/>
            <person name="Jogler C."/>
        </authorList>
    </citation>
    <scope>NUCLEOTIDE SEQUENCE [LARGE SCALE GENOMIC DNA]</scope>
    <source>
        <strain evidence="1 2">CA85</strain>
    </source>
</reference>
<dbReference type="RefSeq" id="WP_146392153.1">
    <property type="nucleotide sequence ID" value="NZ_SJPK01000007.1"/>
</dbReference>
<accession>A0A5C5XQZ2</accession>
<name>A0A5C5XQZ2_9BACT</name>
<organism evidence="1 2">
    <name type="scientific">Allorhodopirellula solitaria</name>
    <dbReference type="NCBI Taxonomy" id="2527987"/>
    <lineage>
        <taxon>Bacteria</taxon>
        <taxon>Pseudomonadati</taxon>
        <taxon>Planctomycetota</taxon>
        <taxon>Planctomycetia</taxon>
        <taxon>Pirellulales</taxon>
        <taxon>Pirellulaceae</taxon>
        <taxon>Allorhodopirellula</taxon>
    </lineage>
</organism>
<protein>
    <submittedName>
        <fullName evidence="1">Uncharacterized protein</fullName>
    </submittedName>
</protein>
<dbReference type="EMBL" id="SJPK01000007">
    <property type="protein sequence ID" value="TWT65320.1"/>
    <property type="molecule type" value="Genomic_DNA"/>
</dbReference>
<evidence type="ECO:0000313" key="1">
    <source>
        <dbReference type="EMBL" id="TWT65320.1"/>
    </source>
</evidence>
<sequence>MRPIPRTVFFLLLSSVIAGCSTSESFSPEEGELERYLQANPEAAALRGQGEPAGFGSAPEVPR</sequence>
<evidence type="ECO:0000313" key="2">
    <source>
        <dbReference type="Proteomes" id="UP000318053"/>
    </source>
</evidence>
<dbReference type="PROSITE" id="PS51257">
    <property type="entry name" value="PROKAR_LIPOPROTEIN"/>
    <property type="match status" value="1"/>
</dbReference>
<proteinExistence type="predicted"/>